<dbReference type="Proteomes" id="UP000694843">
    <property type="component" value="Unplaced"/>
</dbReference>
<keyword evidence="1" id="KW-0732">Signal</keyword>
<dbReference type="GeneID" id="108681993"/>
<proteinExistence type="predicted"/>
<dbReference type="RefSeq" id="XP_018026570.1">
    <property type="nucleotide sequence ID" value="XM_018171081.2"/>
</dbReference>
<dbReference type="AlphaFoldDB" id="A0A8B7PKP5"/>
<protein>
    <submittedName>
        <fullName evidence="3">Uncharacterized protein LOC108681993</fullName>
    </submittedName>
</protein>
<reference evidence="3" key="1">
    <citation type="submission" date="2025-08" db="UniProtKB">
        <authorList>
            <consortium name="RefSeq"/>
        </authorList>
    </citation>
    <scope>IDENTIFICATION</scope>
    <source>
        <tissue evidence="3">Whole organism</tissue>
    </source>
</reference>
<evidence type="ECO:0000256" key="1">
    <source>
        <dbReference type="SAM" id="SignalP"/>
    </source>
</evidence>
<organism evidence="2 3">
    <name type="scientific">Hyalella azteca</name>
    <name type="common">Amphipod</name>
    <dbReference type="NCBI Taxonomy" id="294128"/>
    <lineage>
        <taxon>Eukaryota</taxon>
        <taxon>Metazoa</taxon>
        <taxon>Ecdysozoa</taxon>
        <taxon>Arthropoda</taxon>
        <taxon>Crustacea</taxon>
        <taxon>Multicrustacea</taxon>
        <taxon>Malacostraca</taxon>
        <taxon>Eumalacostraca</taxon>
        <taxon>Peracarida</taxon>
        <taxon>Amphipoda</taxon>
        <taxon>Senticaudata</taxon>
        <taxon>Talitrida</taxon>
        <taxon>Talitroidea</taxon>
        <taxon>Hyalellidae</taxon>
        <taxon>Hyalella</taxon>
    </lineage>
</organism>
<accession>A0A8B7PKP5</accession>
<name>A0A8B7PKP5_HYAAZ</name>
<evidence type="ECO:0000313" key="2">
    <source>
        <dbReference type="Proteomes" id="UP000694843"/>
    </source>
</evidence>
<evidence type="ECO:0000313" key="3">
    <source>
        <dbReference type="RefSeq" id="XP_018026570.1"/>
    </source>
</evidence>
<feature type="signal peptide" evidence="1">
    <location>
        <begin position="1"/>
        <end position="22"/>
    </location>
</feature>
<dbReference type="KEGG" id="hazt:108681993"/>
<feature type="chain" id="PRO_5034976015" evidence="1">
    <location>
        <begin position="23"/>
        <end position="256"/>
    </location>
</feature>
<gene>
    <name evidence="3" type="primary">LOC108681993</name>
</gene>
<keyword evidence="2" id="KW-1185">Reference proteome</keyword>
<sequence>MAAPRVLPLWLLVLCLIGCHDATVYIPTVSTARVVNYNDFLVVRFWMVDPNLAFDVVEVLHTSECRHLCLASGCQAFSVRSLGYDRFECSVTDVSIYSTSWFRPERDSVYYLRRDSQDHLGQDNLVYRRLNTSVVGFNATKAACEKVTGFRMATVRFQEQMPIMLELCLGETPSPASTCTGNSSFYVDMQKVNGQPMVNGQIPLNATNLLSNVSILINGGSESNVFIYGDNLQLHDDIPTLDLLPVCQANPYNVPW</sequence>